<evidence type="ECO:0000259" key="3">
    <source>
        <dbReference type="Pfam" id="PF07714"/>
    </source>
</evidence>
<dbReference type="PANTHER" id="PTHR24418">
    <property type="entry name" value="TYROSINE-PROTEIN KINASE"/>
    <property type="match status" value="1"/>
</dbReference>
<dbReference type="AlphaFoldDB" id="A0A1J1J9M8"/>
<dbReference type="EMBL" id="CVRI01000075">
    <property type="protein sequence ID" value="CRL08754.1"/>
    <property type="molecule type" value="Genomic_DNA"/>
</dbReference>
<dbReference type="OrthoDB" id="28230at2759"/>
<keyword evidence="5" id="KW-1185">Reference proteome</keyword>
<dbReference type="SUPFAM" id="SSF56112">
    <property type="entry name" value="Protein kinase-like (PK-like)"/>
    <property type="match status" value="1"/>
</dbReference>
<dbReference type="GO" id="GO:0004672">
    <property type="term" value="F:protein kinase activity"/>
    <property type="evidence" value="ECO:0007669"/>
    <property type="project" value="InterPro"/>
</dbReference>
<dbReference type="InterPro" id="IPR011009">
    <property type="entry name" value="Kinase-like_dom_sf"/>
</dbReference>
<dbReference type="GO" id="GO:0005524">
    <property type="term" value="F:ATP binding"/>
    <property type="evidence" value="ECO:0007669"/>
    <property type="project" value="UniProtKB-KW"/>
</dbReference>
<dbReference type="Proteomes" id="UP000183832">
    <property type="component" value="Unassembled WGS sequence"/>
</dbReference>
<dbReference type="InterPro" id="IPR050198">
    <property type="entry name" value="Non-receptor_tyrosine_kinases"/>
</dbReference>
<evidence type="ECO:0000256" key="2">
    <source>
        <dbReference type="ARBA" id="ARBA00022840"/>
    </source>
</evidence>
<keyword evidence="2" id="KW-0067">ATP-binding</keyword>
<keyword evidence="1" id="KW-0547">Nucleotide-binding</keyword>
<reference evidence="4 5" key="1">
    <citation type="submission" date="2015-04" db="EMBL/GenBank/DDBJ databases">
        <authorList>
            <person name="Syromyatnikov M.Y."/>
            <person name="Popov V.N."/>
        </authorList>
    </citation>
    <scope>NUCLEOTIDE SEQUENCE [LARGE SCALE GENOMIC DNA]</scope>
</reference>
<sequence length="68" mass="8213">MTNAEVLSQVEHGYRMPMPPNCNPALYEIMLECWHKDPMRRPTFETLQWKLEDFFTMDQSDYKEAHPH</sequence>
<proteinExistence type="predicted"/>
<organism evidence="4 5">
    <name type="scientific">Clunio marinus</name>
    <dbReference type="NCBI Taxonomy" id="568069"/>
    <lineage>
        <taxon>Eukaryota</taxon>
        <taxon>Metazoa</taxon>
        <taxon>Ecdysozoa</taxon>
        <taxon>Arthropoda</taxon>
        <taxon>Hexapoda</taxon>
        <taxon>Insecta</taxon>
        <taxon>Pterygota</taxon>
        <taxon>Neoptera</taxon>
        <taxon>Endopterygota</taxon>
        <taxon>Diptera</taxon>
        <taxon>Nematocera</taxon>
        <taxon>Chironomoidea</taxon>
        <taxon>Chironomidae</taxon>
        <taxon>Clunio</taxon>
    </lineage>
</organism>
<protein>
    <submittedName>
        <fullName evidence="4">CLUMA_CG021379, isoform A</fullName>
    </submittedName>
</protein>
<dbReference type="Pfam" id="PF07714">
    <property type="entry name" value="PK_Tyr_Ser-Thr"/>
    <property type="match status" value="1"/>
</dbReference>
<dbReference type="STRING" id="568069.A0A1J1J9M8"/>
<evidence type="ECO:0000313" key="4">
    <source>
        <dbReference type="EMBL" id="CRL08754.1"/>
    </source>
</evidence>
<dbReference type="InterPro" id="IPR001245">
    <property type="entry name" value="Ser-Thr/Tyr_kinase_cat_dom"/>
</dbReference>
<dbReference type="Gene3D" id="1.10.510.10">
    <property type="entry name" value="Transferase(Phosphotransferase) domain 1"/>
    <property type="match status" value="1"/>
</dbReference>
<feature type="domain" description="Serine-threonine/tyrosine-protein kinase catalytic" evidence="3">
    <location>
        <begin position="1"/>
        <end position="51"/>
    </location>
</feature>
<evidence type="ECO:0000256" key="1">
    <source>
        <dbReference type="ARBA" id="ARBA00022741"/>
    </source>
</evidence>
<accession>A0A1J1J9M8</accession>
<gene>
    <name evidence="4" type="ORF">CLUMA_CG021379</name>
</gene>
<evidence type="ECO:0000313" key="5">
    <source>
        <dbReference type="Proteomes" id="UP000183832"/>
    </source>
</evidence>
<name>A0A1J1J9M8_9DIPT</name>